<feature type="transmembrane region" description="Helical" evidence="1">
    <location>
        <begin position="52"/>
        <end position="71"/>
    </location>
</feature>
<evidence type="ECO:0000313" key="3">
    <source>
        <dbReference type="Proteomes" id="UP000095552"/>
    </source>
</evidence>
<proteinExistence type="predicted"/>
<dbReference type="STRING" id="1563681.BFP71_16530"/>
<evidence type="ECO:0000256" key="1">
    <source>
        <dbReference type="SAM" id="Phobius"/>
    </source>
</evidence>
<dbReference type="Proteomes" id="UP000095552">
    <property type="component" value="Unassembled WGS sequence"/>
</dbReference>
<dbReference type="AlphaFoldDB" id="A0A1E5T141"/>
<dbReference type="RefSeq" id="WP_069836531.1">
    <property type="nucleotide sequence ID" value="NZ_MDGQ01000005.1"/>
</dbReference>
<keyword evidence="1" id="KW-1133">Transmembrane helix</keyword>
<dbReference type="EMBL" id="MDGQ01000005">
    <property type="protein sequence ID" value="OEK05027.1"/>
    <property type="molecule type" value="Genomic_DNA"/>
</dbReference>
<protein>
    <submittedName>
        <fullName evidence="2">Uncharacterized protein</fullName>
    </submittedName>
</protein>
<keyword evidence="1" id="KW-0812">Transmembrane</keyword>
<dbReference type="OrthoDB" id="983095at2"/>
<comment type="caution">
    <text evidence="2">The sequence shown here is derived from an EMBL/GenBank/DDBJ whole genome shotgun (WGS) entry which is preliminary data.</text>
</comment>
<gene>
    <name evidence="2" type="ORF">BFP71_16530</name>
</gene>
<reference evidence="2 3" key="1">
    <citation type="submission" date="2016-08" db="EMBL/GenBank/DDBJ databases">
        <title>Draft genome of Fabibacter sp. strain SK-8.</title>
        <authorList>
            <person name="Wong S.-K."/>
            <person name="Hamasaki K."/>
            <person name="Yoshizawa S."/>
        </authorList>
    </citation>
    <scope>NUCLEOTIDE SEQUENCE [LARGE SCALE GENOMIC DNA]</scope>
    <source>
        <strain evidence="2 3">SK-8</strain>
    </source>
</reference>
<feature type="transmembrane region" description="Helical" evidence="1">
    <location>
        <begin position="27"/>
        <end position="46"/>
    </location>
</feature>
<accession>A0A1E5T141</accession>
<keyword evidence="3" id="KW-1185">Reference proteome</keyword>
<sequence>MLVKNEFEGYSVEELEVKKKKFMRLQVTLMSFAVLISLAVGIYSYVIGSSQGYTLIPIVLIVGFGYPLWAFGNLRRNAQREIDSRS</sequence>
<organism evidence="2 3">
    <name type="scientific">Roseivirga misakiensis</name>
    <dbReference type="NCBI Taxonomy" id="1563681"/>
    <lineage>
        <taxon>Bacteria</taxon>
        <taxon>Pseudomonadati</taxon>
        <taxon>Bacteroidota</taxon>
        <taxon>Cytophagia</taxon>
        <taxon>Cytophagales</taxon>
        <taxon>Roseivirgaceae</taxon>
        <taxon>Roseivirga</taxon>
    </lineage>
</organism>
<keyword evidence="1" id="KW-0472">Membrane</keyword>
<evidence type="ECO:0000313" key="2">
    <source>
        <dbReference type="EMBL" id="OEK05027.1"/>
    </source>
</evidence>
<name>A0A1E5T141_9BACT</name>